<evidence type="ECO:0000313" key="11">
    <source>
        <dbReference type="EMBL" id="MFC6387022.1"/>
    </source>
</evidence>
<dbReference type="PANTHER" id="PTHR38761">
    <property type="entry name" value="GLUTAMATE--CYSTEINE LIGASE"/>
    <property type="match status" value="1"/>
</dbReference>
<name>A0ABW1WEM3_9BACL</name>
<evidence type="ECO:0000256" key="6">
    <source>
        <dbReference type="ARBA" id="ARBA00022840"/>
    </source>
</evidence>
<proteinExistence type="inferred from homology"/>
<accession>A0ABW1WEM3</accession>
<keyword evidence="3 8" id="KW-0436">Ligase</keyword>
<protein>
    <recommendedName>
        <fullName evidence="2 9">Glutamate--cysteine ligase</fullName>
        <ecNumber evidence="2 9">6.3.2.2</ecNumber>
    </recommendedName>
</protein>
<dbReference type="PANTHER" id="PTHR38761:SF1">
    <property type="entry name" value="GLUTAMATE--CYSTEINE LIGASE"/>
    <property type="match status" value="1"/>
</dbReference>
<gene>
    <name evidence="11" type="ORF">ACFP7A_10440</name>
</gene>
<evidence type="ECO:0000256" key="3">
    <source>
        <dbReference type="ARBA" id="ARBA00022598"/>
    </source>
</evidence>
<dbReference type="EMBL" id="JBHSTQ010000010">
    <property type="protein sequence ID" value="MFC6387022.1"/>
    <property type="molecule type" value="Genomic_DNA"/>
</dbReference>
<evidence type="ECO:0000256" key="7">
    <source>
        <dbReference type="ARBA" id="ARBA00048819"/>
    </source>
</evidence>
<comment type="pathway">
    <text evidence="1 9">Sulfur metabolism; glutathione biosynthesis; glutathione from L-cysteine and L-glutamate: step 1/2.</text>
</comment>
<dbReference type="Pfam" id="PF04262">
    <property type="entry name" value="Glu_cys_ligase"/>
    <property type="match status" value="2"/>
</dbReference>
<evidence type="ECO:0000256" key="1">
    <source>
        <dbReference type="ARBA" id="ARBA00005006"/>
    </source>
</evidence>
<evidence type="ECO:0000256" key="2">
    <source>
        <dbReference type="ARBA" id="ARBA00012220"/>
    </source>
</evidence>
<keyword evidence="12" id="KW-1185">Reference proteome</keyword>
<evidence type="ECO:0000259" key="10">
    <source>
        <dbReference type="Pfam" id="PF04262"/>
    </source>
</evidence>
<evidence type="ECO:0000256" key="5">
    <source>
        <dbReference type="ARBA" id="ARBA00022741"/>
    </source>
</evidence>
<evidence type="ECO:0000256" key="8">
    <source>
        <dbReference type="RuleBase" id="RU003544"/>
    </source>
</evidence>
<dbReference type="Gene3D" id="3.30.590.20">
    <property type="match status" value="1"/>
</dbReference>
<comment type="similarity">
    <text evidence="8">Belongs to the glutamate--cysteine ligase type 1 family.</text>
</comment>
<reference evidence="12" key="1">
    <citation type="journal article" date="2019" name="Int. J. Syst. Evol. Microbiol.">
        <title>The Global Catalogue of Microorganisms (GCM) 10K type strain sequencing project: providing services to taxonomists for standard genome sequencing and annotation.</title>
        <authorList>
            <consortium name="The Broad Institute Genomics Platform"/>
            <consortium name="The Broad Institute Genome Sequencing Center for Infectious Disease"/>
            <person name="Wu L."/>
            <person name="Ma J."/>
        </authorList>
    </citation>
    <scope>NUCLEOTIDE SEQUENCE [LARGE SCALE GENOMIC DNA]</scope>
    <source>
        <strain evidence="12">CCUG 42001</strain>
    </source>
</reference>
<feature type="domain" description="Glutamate--cysteine ligase" evidence="10">
    <location>
        <begin position="222"/>
        <end position="302"/>
    </location>
</feature>
<comment type="catalytic activity">
    <reaction evidence="7 9">
        <text>L-cysteine + L-glutamate + ATP = gamma-L-glutamyl-L-cysteine + ADP + phosphate + H(+)</text>
        <dbReference type="Rhea" id="RHEA:13285"/>
        <dbReference type="ChEBI" id="CHEBI:15378"/>
        <dbReference type="ChEBI" id="CHEBI:29985"/>
        <dbReference type="ChEBI" id="CHEBI:30616"/>
        <dbReference type="ChEBI" id="CHEBI:35235"/>
        <dbReference type="ChEBI" id="CHEBI:43474"/>
        <dbReference type="ChEBI" id="CHEBI:58173"/>
        <dbReference type="ChEBI" id="CHEBI:456216"/>
        <dbReference type="EC" id="6.3.2.2"/>
    </reaction>
</comment>
<keyword evidence="4 8" id="KW-0317">Glutathione biosynthesis</keyword>
<sequence length="394" mass="45291">MLSKKPLSVHGKFGLERENLRINADGTLALTPHPQAFGNKHTNSEITTDFSESQLELVTPVASSIHEMLAHEKRLTKVIYSGIKPELLWPLSSPPDQLPPDDQIPIADFGLEGKEKTDYRIYLSKKYGRTKQLYCGIHFNFSVEKSGLISNKERNLFYLNLVANASRYRYFLMYLLSASPKVVQGIHYRSVRLSSHGYQNTVPVYPDYSSPEAYIASLQTYVNQGVIESPRELYQLVRIKGKGYEDLTHAPEASRVELRISDLNPLFDEGINPNDLYLMHLYLLWCAQNEHSVFTLEKQKEATLLSNEATMLYVSPSFSKRMDEMFHALQSFLKQQTFPACYTQALDEALLRWRNPSKGYAEQIRRQLETDPNVAMKWAVRMKHAHENSSHFTY</sequence>
<dbReference type="Proteomes" id="UP001596267">
    <property type="component" value="Unassembled WGS sequence"/>
</dbReference>
<evidence type="ECO:0000313" key="12">
    <source>
        <dbReference type="Proteomes" id="UP001596267"/>
    </source>
</evidence>
<dbReference type="RefSeq" id="WP_253076603.1">
    <property type="nucleotide sequence ID" value="NZ_JAMXWN010000010.1"/>
</dbReference>
<feature type="domain" description="Glutamate--cysteine ligase" evidence="10">
    <location>
        <begin position="10"/>
        <end position="185"/>
    </location>
</feature>
<dbReference type="SUPFAM" id="SSF55931">
    <property type="entry name" value="Glutamine synthetase/guanido kinase"/>
    <property type="match status" value="1"/>
</dbReference>
<organism evidence="11 12">
    <name type="scientific">Sporolactobacillus kofuensis</name>
    <dbReference type="NCBI Taxonomy" id="269672"/>
    <lineage>
        <taxon>Bacteria</taxon>
        <taxon>Bacillati</taxon>
        <taxon>Bacillota</taxon>
        <taxon>Bacilli</taxon>
        <taxon>Bacillales</taxon>
        <taxon>Sporolactobacillaceae</taxon>
        <taxon>Sporolactobacillus</taxon>
    </lineage>
</organism>
<keyword evidence="6" id="KW-0067">ATP-binding</keyword>
<dbReference type="InterPro" id="IPR006334">
    <property type="entry name" value="Glut_cys_ligase"/>
</dbReference>
<evidence type="ECO:0000256" key="4">
    <source>
        <dbReference type="ARBA" id="ARBA00022684"/>
    </source>
</evidence>
<dbReference type="InterPro" id="IPR014746">
    <property type="entry name" value="Gln_synth/guanido_kin_cat_dom"/>
</dbReference>
<keyword evidence="5" id="KW-0547">Nucleotide-binding</keyword>
<evidence type="ECO:0000256" key="9">
    <source>
        <dbReference type="RuleBase" id="RU004391"/>
    </source>
</evidence>
<comment type="caution">
    <text evidence="11">The sequence shown here is derived from an EMBL/GenBank/DDBJ whole genome shotgun (WGS) entry which is preliminary data.</text>
</comment>
<dbReference type="EC" id="6.3.2.2" evidence="2 9"/>
<dbReference type="InterPro" id="IPR007370">
    <property type="entry name" value="Glu_cys_ligase"/>
</dbReference>